<accession>A0ABY5PH58</accession>
<organism evidence="3 4">
    <name type="scientific">Svornostia abyssi</name>
    <dbReference type="NCBI Taxonomy" id="2898438"/>
    <lineage>
        <taxon>Bacteria</taxon>
        <taxon>Bacillati</taxon>
        <taxon>Actinomycetota</taxon>
        <taxon>Thermoleophilia</taxon>
        <taxon>Solirubrobacterales</taxon>
        <taxon>Baekduiaceae</taxon>
        <taxon>Svornostia</taxon>
    </lineage>
</organism>
<name>A0ABY5PH58_9ACTN</name>
<sequence>MPEVQLHGQRISYRLAGTGPALLLIHGITSSARTWDEVFDRLAEHHTVVAPDLPGHGSSDKPRGDYSPRGVRELAPRPARRARDPAGDDRRSLARRGDRDDVRLPVPRAGGAHGARRQRRAR</sequence>
<dbReference type="Gene3D" id="3.40.50.1820">
    <property type="entry name" value="alpha/beta hydrolase"/>
    <property type="match status" value="1"/>
</dbReference>
<evidence type="ECO:0000313" key="3">
    <source>
        <dbReference type="EMBL" id="UUY04013.1"/>
    </source>
</evidence>
<dbReference type="EMBL" id="CP088295">
    <property type="protein sequence ID" value="UUY04013.1"/>
    <property type="molecule type" value="Genomic_DNA"/>
</dbReference>
<dbReference type="InterPro" id="IPR000073">
    <property type="entry name" value="AB_hydrolase_1"/>
</dbReference>
<feature type="region of interest" description="Disordered" evidence="1">
    <location>
        <begin position="49"/>
        <end position="122"/>
    </location>
</feature>
<dbReference type="GO" id="GO:0016787">
    <property type="term" value="F:hydrolase activity"/>
    <property type="evidence" value="ECO:0007669"/>
    <property type="project" value="UniProtKB-KW"/>
</dbReference>
<evidence type="ECO:0000256" key="1">
    <source>
        <dbReference type="SAM" id="MobiDB-lite"/>
    </source>
</evidence>
<evidence type="ECO:0000259" key="2">
    <source>
        <dbReference type="Pfam" id="PF12697"/>
    </source>
</evidence>
<dbReference type="InterPro" id="IPR029058">
    <property type="entry name" value="AB_hydrolase_fold"/>
</dbReference>
<feature type="compositionally biased region" description="Basic and acidic residues" evidence="1">
    <location>
        <begin position="58"/>
        <end position="103"/>
    </location>
</feature>
<dbReference type="PANTHER" id="PTHR46438">
    <property type="entry name" value="ALPHA/BETA-HYDROLASES SUPERFAMILY PROTEIN"/>
    <property type="match status" value="1"/>
</dbReference>
<keyword evidence="3" id="KW-0378">Hydrolase</keyword>
<proteinExistence type="predicted"/>
<feature type="domain" description="AB hydrolase-1" evidence="2">
    <location>
        <begin position="22"/>
        <end position="79"/>
    </location>
</feature>
<keyword evidence="4" id="KW-1185">Reference proteome</keyword>
<gene>
    <name evidence="3" type="ORF">LRS13_00340</name>
</gene>
<dbReference type="Pfam" id="PF12697">
    <property type="entry name" value="Abhydrolase_6"/>
    <property type="match status" value="1"/>
</dbReference>
<dbReference type="SUPFAM" id="SSF53474">
    <property type="entry name" value="alpha/beta-Hydrolases"/>
    <property type="match status" value="1"/>
</dbReference>
<dbReference type="Proteomes" id="UP001058860">
    <property type="component" value="Chromosome"/>
</dbReference>
<protein>
    <submittedName>
        <fullName evidence="3">Alpha/beta fold hydrolase</fullName>
    </submittedName>
</protein>
<reference evidence="4" key="1">
    <citation type="submission" date="2021-11" db="EMBL/GenBank/DDBJ databases">
        <title>Cultivation dependent microbiological survey of springs from the worlds oldest radium mine currently devoted to the extraction of radon-saturated water.</title>
        <authorList>
            <person name="Kapinusova G."/>
            <person name="Smrhova T."/>
            <person name="Strejcek M."/>
            <person name="Suman J."/>
            <person name="Jani K."/>
            <person name="Pajer P."/>
            <person name="Uhlik O."/>
        </authorList>
    </citation>
    <scope>NUCLEOTIDE SEQUENCE [LARGE SCALE GENOMIC DNA]</scope>
    <source>
        <strain evidence="4">J379</strain>
    </source>
</reference>
<evidence type="ECO:0000313" key="4">
    <source>
        <dbReference type="Proteomes" id="UP001058860"/>
    </source>
</evidence>